<reference evidence="1" key="2">
    <citation type="submission" date="2018-03" db="EMBL/GenBank/DDBJ databases">
        <title>The Triticum urartu genome reveals the dynamic nature of wheat genome evolution.</title>
        <authorList>
            <person name="Ling H."/>
            <person name="Ma B."/>
            <person name="Shi X."/>
            <person name="Liu H."/>
            <person name="Dong L."/>
            <person name="Sun H."/>
            <person name="Cao Y."/>
            <person name="Gao Q."/>
            <person name="Zheng S."/>
            <person name="Li Y."/>
            <person name="Yu Y."/>
            <person name="Du H."/>
            <person name="Qi M."/>
            <person name="Li Y."/>
            <person name="Yu H."/>
            <person name="Cui Y."/>
            <person name="Wang N."/>
            <person name="Chen C."/>
            <person name="Wu H."/>
            <person name="Zhao Y."/>
            <person name="Zhang J."/>
            <person name="Li Y."/>
            <person name="Zhou W."/>
            <person name="Zhang B."/>
            <person name="Hu W."/>
            <person name="Eijk M."/>
            <person name="Tang J."/>
            <person name="Witsenboer H."/>
            <person name="Zhao S."/>
            <person name="Li Z."/>
            <person name="Zhang A."/>
            <person name="Wang D."/>
            <person name="Liang C."/>
        </authorList>
    </citation>
    <scope>NUCLEOTIDE SEQUENCE [LARGE SCALE GENOMIC DNA]</scope>
    <source>
        <strain evidence="1">cv. G1812</strain>
    </source>
</reference>
<dbReference type="AlphaFoldDB" id="A0A8R7UI47"/>
<proteinExistence type="predicted"/>
<evidence type="ECO:0000313" key="1">
    <source>
        <dbReference type="EnsemblPlants" id="TuG1812G0500002336.01.T01.cds456556"/>
    </source>
</evidence>
<dbReference type="Gramene" id="TuG1812G0500002336.01.T01">
    <property type="protein sequence ID" value="TuG1812G0500002336.01.T01.cds456556"/>
    <property type="gene ID" value="TuG1812G0500002336.01"/>
</dbReference>
<name>A0A8R7UI47_TRIUA</name>
<reference evidence="2" key="1">
    <citation type="journal article" date="2013" name="Nature">
        <title>Draft genome of the wheat A-genome progenitor Triticum urartu.</title>
        <authorList>
            <person name="Ling H.Q."/>
            <person name="Zhao S."/>
            <person name="Liu D."/>
            <person name="Wang J."/>
            <person name="Sun H."/>
            <person name="Zhang C."/>
            <person name="Fan H."/>
            <person name="Li D."/>
            <person name="Dong L."/>
            <person name="Tao Y."/>
            <person name="Gao C."/>
            <person name="Wu H."/>
            <person name="Li Y."/>
            <person name="Cui Y."/>
            <person name="Guo X."/>
            <person name="Zheng S."/>
            <person name="Wang B."/>
            <person name="Yu K."/>
            <person name="Liang Q."/>
            <person name="Yang W."/>
            <person name="Lou X."/>
            <person name="Chen J."/>
            <person name="Feng M."/>
            <person name="Jian J."/>
            <person name="Zhang X."/>
            <person name="Luo G."/>
            <person name="Jiang Y."/>
            <person name="Liu J."/>
            <person name="Wang Z."/>
            <person name="Sha Y."/>
            <person name="Zhang B."/>
            <person name="Wu H."/>
            <person name="Tang D."/>
            <person name="Shen Q."/>
            <person name="Xue P."/>
            <person name="Zou S."/>
            <person name="Wang X."/>
            <person name="Liu X."/>
            <person name="Wang F."/>
            <person name="Yang Y."/>
            <person name="An X."/>
            <person name="Dong Z."/>
            <person name="Zhang K."/>
            <person name="Zhang X."/>
            <person name="Luo M.C."/>
            <person name="Dvorak J."/>
            <person name="Tong Y."/>
            <person name="Wang J."/>
            <person name="Yang H."/>
            <person name="Li Z."/>
            <person name="Wang D."/>
            <person name="Zhang A."/>
            <person name="Wang J."/>
        </authorList>
    </citation>
    <scope>NUCLEOTIDE SEQUENCE</scope>
    <source>
        <strain evidence="2">cv. G1812</strain>
    </source>
</reference>
<dbReference type="Proteomes" id="UP000015106">
    <property type="component" value="Chromosome 5"/>
</dbReference>
<dbReference type="EnsemblPlants" id="TuG1812G0500002336.01.T01">
    <property type="protein sequence ID" value="TuG1812G0500002336.01.T01.cds456556"/>
    <property type="gene ID" value="TuG1812G0500002336.01"/>
</dbReference>
<keyword evidence="2" id="KW-1185">Reference proteome</keyword>
<organism evidence="1 2">
    <name type="scientific">Triticum urartu</name>
    <name type="common">Red wild einkorn</name>
    <name type="synonym">Crithodium urartu</name>
    <dbReference type="NCBI Taxonomy" id="4572"/>
    <lineage>
        <taxon>Eukaryota</taxon>
        <taxon>Viridiplantae</taxon>
        <taxon>Streptophyta</taxon>
        <taxon>Embryophyta</taxon>
        <taxon>Tracheophyta</taxon>
        <taxon>Spermatophyta</taxon>
        <taxon>Magnoliopsida</taxon>
        <taxon>Liliopsida</taxon>
        <taxon>Poales</taxon>
        <taxon>Poaceae</taxon>
        <taxon>BOP clade</taxon>
        <taxon>Pooideae</taxon>
        <taxon>Triticodae</taxon>
        <taxon>Triticeae</taxon>
        <taxon>Triticinae</taxon>
        <taxon>Triticum</taxon>
    </lineage>
</organism>
<accession>A0A8R7UI47</accession>
<sequence>MPLTLTQAIDVDFRSRTCQAIRCLFQGVRLQCCMCSVTRVAVMFLKPRNYPNYNYNAQIISEIPTHIVKLEGYTFESFSQKRNKYQ</sequence>
<reference evidence="1" key="3">
    <citation type="submission" date="2022-06" db="UniProtKB">
        <authorList>
            <consortium name="EnsemblPlants"/>
        </authorList>
    </citation>
    <scope>IDENTIFICATION</scope>
</reference>
<protein>
    <submittedName>
        <fullName evidence="1">Uncharacterized protein</fullName>
    </submittedName>
</protein>
<evidence type="ECO:0000313" key="2">
    <source>
        <dbReference type="Proteomes" id="UP000015106"/>
    </source>
</evidence>